<organism evidence="8 9">
    <name type="scientific">Brassica rapa subsp. trilocularis</name>
    <dbReference type="NCBI Taxonomy" id="1813537"/>
    <lineage>
        <taxon>Eukaryota</taxon>
        <taxon>Viridiplantae</taxon>
        <taxon>Streptophyta</taxon>
        <taxon>Embryophyta</taxon>
        <taxon>Tracheophyta</taxon>
        <taxon>Spermatophyta</taxon>
        <taxon>Magnoliopsida</taxon>
        <taxon>eudicotyledons</taxon>
        <taxon>Gunneridae</taxon>
        <taxon>Pentapetalae</taxon>
        <taxon>rosids</taxon>
        <taxon>malvids</taxon>
        <taxon>Brassicales</taxon>
        <taxon>Brassicaceae</taxon>
        <taxon>Brassiceae</taxon>
        <taxon>Brassica</taxon>
    </lineage>
</organism>
<evidence type="ECO:0000313" key="8">
    <source>
        <dbReference type="EMBL" id="KAG5400050.1"/>
    </source>
</evidence>
<evidence type="ECO:0000313" key="9">
    <source>
        <dbReference type="Proteomes" id="UP000823674"/>
    </source>
</evidence>
<keyword evidence="3" id="KW-0862">Zinc</keyword>
<feature type="compositionally biased region" description="Low complexity" evidence="6">
    <location>
        <begin position="194"/>
        <end position="203"/>
    </location>
</feature>
<feature type="domain" description="GRF-type" evidence="7">
    <location>
        <begin position="624"/>
        <end position="667"/>
    </location>
</feature>
<feature type="compositionally biased region" description="Polar residues" evidence="6">
    <location>
        <begin position="182"/>
        <end position="193"/>
    </location>
</feature>
<evidence type="ECO:0000256" key="5">
    <source>
        <dbReference type="SAM" id="Coils"/>
    </source>
</evidence>
<dbReference type="PANTHER" id="PTHR33248">
    <property type="entry name" value="ZINC ION-BINDING PROTEIN"/>
    <property type="match status" value="1"/>
</dbReference>
<evidence type="ECO:0000256" key="1">
    <source>
        <dbReference type="ARBA" id="ARBA00022723"/>
    </source>
</evidence>
<protein>
    <recommendedName>
        <fullName evidence="7">GRF-type domain-containing protein</fullName>
    </recommendedName>
</protein>
<evidence type="ECO:0000259" key="7">
    <source>
        <dbReference type="PROSITE" id="PS51999"/>
    </source>
</evidence>
<comment type="caution">
    <text evidence="8">The sequence shown here is derived from an EMBL/GenBank/DDBJ whole genome shotgun (WGS) entry which is preliminary data.</text>
</comment>
<dbReference type="PROSITE" id="PS51999">
    <property type="entry name" value="ZF_GRF"/>
    <property type="match status" value="1"/>
</dbReference>
<sequence length="753" mass="84302">MDLEDGLLPQHPSITSIDIRRVEFSPDLVVTSIIPINSQPQAGWGVFPDDVKDDSVVYLEQLIADKHPFNKQMWHGGATSEPLIRKPKNMVKKKSATIKQALKPRKVTQTKQRRISSYFTRLTTPSYTNTQLTEIVIQLTTKMKQLRREMKRMKKRYSGWQPSFQALLSHRKKSNKHPINHGPSNQDDAPLNNTQTEPQPTQTFSPDTQVYSHLFFSGLIRILVNYVLTFVLHYPTKFQDDCAMKTDELPQSLSPIISQYAAQLHREATASPRTAHLHRDATTSPVRSPCINSQTVHVSSDHNNSIIHSSPEHSGGSGQTQTINQEPIDYDEPPRTPVTVQPPWSQLNSVVYDKSEHPNSPEINHILLHGVRIYDPIDPDPPIYDSSIPPRAPPRSRLLLSPQPTTPLTSPTKSIDSLSGFAVHAPAVNAFAATASSSSPPCFGSPCLPPKELIADGVVDLTESKDTATHVPSLEEQHLAHELSKSPLIPALALIAPLPGLEWDLFYNVLSPLQDVYHTTPSEFEFSKKFLLDLAKPKQWTTARHMEVLTHMLAARHSTHLLKEKSAFAKPLLAACIEESFSSASSSSKKKQRHCICTTPPNMSSSSSSTRSNSRTTLGIPTRCWCGSKLTTFGAQTKENLYRRFYKCQIGVKRQDEHHLFKWIDEAIIDEINMLASKQCQLLLEVQSFKDTMTQHLQENGKHIEEALVEMRSFNETQTNATYVTKSQSHLVNIAAAAIAVGTMTWVYAKLCN</sequence>
<keyword evidence="5" id="KW-0175">Coiled coil</keyword>
<dbReference type="InterPro" id="IPR010666">
    <property type="entry name" value="Znf_GRF"/>
</dbReference>
<feature type="region of interest" description="Disordered" evidence="6">
    <location>
        <begin position="381"/>
        <end position="414"/>
    </location>
</feature>
<evidence type="ECO:0000256" key="3">
    <source>
        <dbReference type="ARBA" id="ARBA00022833"/>
    </source>
</evidence>
<feature type="compositionally biased region" description="Low complexity" evidence="6">
    <location>
        <begin position="383"/>
        <end position="414"/>
    </location>
</feature>
<reference evidence="8 9" key="1">
    <citation type="submission" date="2021-03" db="EMBL/GenBank/DDBJ databases">
        <authorList>
            <person name="King G.J."/>
            <person name="Bancroft I."/>
            <person name="Baten A."/>
            <person name="Bloomfield J."/>
            <person name="Borpatragohain P."/>
            <person name="He Z."/>
            <person name="Irish N."/>
            <person name="Irwin J."/>
            <person name="Liu K."/>
            <person name="Mauleon R.P."/>
            <person name="Moore J."/>
            <person name="Morris R."/>
            <person name="Ostergaard L."/>
            <person name="Wang B."/>
            <person name="Wells R."/>
        </authorList>
    </citation>
    <scope>NUCLEOTIDE SEQUENCE [LARGE SCALE GENOMIC DNA]</scope>
    <source>
        <strain evidence="8">R-o-18</strain>
        <tissue evidence="8">Leaf</tissue>
    </source>
</reference>
<evidence type="ECO:0000256" key="6">
    <source>
        <dbReference type="SAM" id="MobiDB-lite"/>
    </source>
</evidence>
<feature type="region of interest" description="Disordered" evidence="6">
    <location>
        <begin position="297"/>
        <end position="331"/>
    </location>
</feature>
<dbReference type="EMBL" id="JADBGQ010000004">
    <property type="protein sequence ID" value="KAG5400050.1"/>
    <property type="molecule type" value="Genomic_DNA"/>
</dbReference>
<evidence type="ECO:0000256" key="2">
    <source>
        <dbReference type="ARBA" id="ARBA00022771"/>
    </source>
</evidence>
<accession>A0ABQ7MMV2</accession>
<feature type="coiled-coil region" evidence="5">
    <location>
        <begin position="129"/>
        <end position="156"/>
    </location>
</feature>
<dbReference type="Proteomes" id="UP000823674">
    <property type="component" value="Chromosome A04"/>
</dbReference>
<proteinExistence type="predicted"/>
<name>A0ABQ7MMV2_BRACM</name>
<evidence type="ECO:0000256" key="4">
    <source>
        <dbReference type="PROSITE-ProRule" id="PRU01343"/>
    </source>
</evidence>
<keyword evidence="2 4" id="KW-0863">Zinc-finger</keyword>
<keyword evidence="9" id="KW-1185">Reference proteome</keyword>
<gene>
    <name evidence="8" type="primary">A04g501650.1_BraROA</name>
    <name evidence="8" type="ORF">IGI04_014657</name>
</gene>
<keyword evidence="1" id="KW-0479">Metal-binding</keyword>
<feature type="region of interest" description="Disordered" evidence="6">
    <location>
        <begin position="171"/>
        <end position="205"/>
    </location>
</feature>